<protein>
    <recommendedName>
        <fullName evidence="1">USP domain-containing protein</fullName>
    </recommendedName>
</protein>
<proteinExistence type="predicted"/>
<reference evidence="2" key="1">
    <citation type="submission" date="2021-09" db="EMBL/GenBank/DDBJ databases">
        <authorList>
            <consortium name="AG Swart"/>
            <person name="Singh M."/>
            <person name="Singh A."/>
            <person name="Seah K."/>
            <person name="Emmerich C."/>
        </authorList>
    </citation>
    <scope>NUCLEOTIDE SEQUENCE</scope>
    <source>
        <strain evidence="2">ATCC30299</strain>
    </source>
</reference>
<dbReference type="PROSITE" id="PS00972">
    <property type="entry name" value="USP_1"/>
    <property type="match status" value="1"/>
</dbReference>
<name>A0AAU9IPP8_9CILI</name>
<dbReference type="GO" id="GO:0005829">
    <property type="term" value="C:cytosol"/>
    <property type="evidence" value="ECO:0007669"/>
    <property type="project" value="TreeGrafter"/>
</dbReference>
<dbReference type="Gene3D" id="3.90.70.10">
    <property type="entry name" value="Cysteine proteinases"/>
    <property type="match status" value="1"/>
</dbReference>
<dbReference type="GO" id="GO:0005634">
    <property type="term" value="C:nucleus"/>
    <property type="evidence" value="ECO:0007669"/>
    <property type="project" value="TreeGrafter"/>
</dbReference>
<dbReference type="EMBL" id="CAJZBQ010000015">
    <property type="protein sequence ID" value="CAG9316457.1"/>
    <property type="molecule type" value="Genomic_DNA"/>
</dbReference>
<dbReference type="InterPro" id="IPR018200">
    <property type="entry name" value="USP_CS"/>
</dbReference>
<evidence type="ECO:0000259" key="1">
    <source>
        <dbReference type="PROSITE" id="PS50235"/>
    </source>
</evidence>
<dbReference type="InterPro" id="IPR001394">
    <property type="entry name" value="Peptidase_C19_UCH"/>
</dbReference>
<dbReference type="PANTHER" id="PTHR24006">
    <property type="entry name" value="UBIQUITIN CARBOXYL-TERMINAL HYDROLASE"/>
    <property type="match status" value="1"/>
</dbReference>
<dbReference type="GO" id="GO:0016579">
    <property type="term" value="P:protein deubiquitination"/>
    <property type="evidence" value="ECO:0007669"/>
    <property type="project" value="InterPro"/>
</dbReference>
<dbReference type="InterPro" id="IPR028889">
    <property type="entry name" value="USP"/>
</dbReference>
<gene>
    <name evidence="2" type="ORF">BSTOLATCC_MIC15887</name>
</gene>
<dbReference type="InterPro" id="IPR038765">
    <property type="entry name" value="Papain-like_cys_pep_sf"/>
</dbReference>
<evidence type="ECO:0000313" key="2">
    <source>
        <dbReference type="EMBL" id="CAG9316457.1"/>
    </source>
</evidence>
<dbReference type="Proteomes" id="UP001162131">
    <property type="component" value="Unassembled WGS sequence"/>
</dbReference>
<dbReference type="GO" id="GO:0004843">
    <property type="term" value="F:cysteine-type deubiquitinase activity"/>
    <property type="evidence" value="ECO:0007669"/>
    <property type="project" value="InterPro"/>
</dbReference>
<dbReference type="InterPro" id="IPR050164">
    <property type="entry name" value="Peptidase_C19"/>
</dbReference>
<dbReference type="Pfam" id="PF00443">
    <property type="entry name" value="UCH"/>
    <property type="match status" value="1"/>
</dbReference>
<dbReference type="CDD" id="cd02257">
    <property type="entry name" value="Peptidase_C19"/>
    <property type="match status" value="1"/>
</dbReference>
<dbReference type="PROSITE" id="PS50235">
    <property type="entry name" value="USP_3"/>
    <property type="match status" value="1"/>
</dbReference>
<dbReference type="AlphaFoldDB" id="A0AAU9IPP8"/>
<comment type="caution">
    <text evidence="2">The sequence shown here is derived from an EMBL/GenBank/DDBJ whole genome shotgun (WGS) entry which is preliminary data.</text>
</comment>
<organism evidence="2 3">
    <name type="scientific">Blepharisma stoltei</name>
    <dbReference type="NCBI Taxonomy" id="1481888"/>
    <lineage>
        <taxon>Eukaryota</taxon>
        <taxon>Sar</taxon>
        <taxon>Alveolata</taxon>
        <taxon>Ciliophora</taxon>
        <taxon>Postciliodesmatophora</taxon>
        <taxon>Heterotrichea</taxon>
        <taxon>Heterotrichida</taxon>
        <taxon>Blepharismidae</taxon>
        <taxon>Blepharisma</taxon>
    </lineage>
</organism>
<sequence length="307" mass="35669">MMILNFLRKIFGYFFDSPRPIISIQNLPTLSIVPEKKLVFPIWASQPDGIKSHKQGLPNVGNTCYLNALLQVLSSTPDFVQKLPSNSKICVSLSRVISWVQQKGRLSIFAEIKKLQLYLFQEFRMFNEHSENDPKELYLSLMGLLPDSSDFSIILYKKILCKLCHNFSNLEEPSLFCILKNPSKKEIEEKLKNLEEEKEYKGGNLLYCENCSANREMVMSTFGINIPNIFVFYIGNVLGKRAQGAYNFFYCGDKFELYGVICYYNSGCRHYIAYTLDNAEWMQYNDDHISYSSPDFEHAYMLFYKKT</sequence>
<accession>A0AAU9IPP8</accession>
<evidence type="ECO:0000313" key="3">
    <source>
        <dbReference type="Proteomes" id="UP001162131"/>
    </source>
</evidence>
<keyword evidence="3" id="KW-1185">Reference proteome</keyword>
<dbReference type="SUPFAM" id="SSF54001">
    <property type="entry name" value="Cysteine proteinases"/>
    <property type="match status" value="1"/>
</dbReference>
<feature type="domain" description="USP" evidence="1">
    <location>
        <begin position="55"/>
        <end position="307"/>
    </location>
</feature>